<evidence type="ECO:0000256" key="4">
    <source>
        <dbReference type="SAM" id="SignalP"/>
    </source>
</evidence>
<accession>A0A2S7KMI4</accession>
<sequence length="251" mass="28526">MPLQTHKVISCLLLCSTLAFGQVYNTEVEAKINLLDNSEFVQIEGSAINKTQLPFSLRYILSLIDNSGENPDKKDYSGRFILGPGEQKNLDTQTFPTKNQGKLTILLLIYNLEDQLIGMDRVVLNGDESDEVKRIVVNDNAIFSRKKDGGVSIRGITVEDTKTKFGRDFYRYFADEYRANTVNGLHPVTVKETFAIANTSKIELIINNNKLLEFILPPKDDVIRSYAAESVRMVSKYFRDQELNANQKIRY</sequence>
<evidence type="ECO:0000256" key="2">
    <source>
        <dbReference type="ARBA" id="ARBA00014024"/>
    </source>
</evidence>
<comment type="caution">
    <text evidence="5">The sequence shown here is derived from an EMBL/GenBank/DDBJ whole genome shotgun (WGS) entry which is preliminary data.</text>
</comment>
<dbReference type="Pfam" id="PF10627">
    <property type="entry name" value="CsgE"/>
    <property type="match status" value="1"/>
</dbReference>
<organism evidence="5 6">
    <name type="scientific">Aureitalea marina</name>
    <dbReference type="NCBI Taxonomy" id="930804"/>
    <lineage>
        <taxon>Bacteria</taxon>
        <taxon>Pseudomonadati</taxon>
        <taxon>Bacteroidota</taxon>
        <taxon>Flavobacteriia</taxon>
        <taxon>Flavobacteriales</taxon>
        <taxon>Flavobacteriaceae</taxon>
        <taxon>Aureitalea</taxon>
    </lineage>
</organism>
<gene>
    <name evidence="5" type="ORF">BST85_02015</name>
</gene>
<dbReference type="InterPro" id="IPR018900">
    <property type="entry name" value="Curli_CsgE"/>
</dbReference>
<feature type="signal peptide" evidence="4">
    <location>
        <begin position="1"/>
        <end position="21"/>
    </location>
</feature>
<evidence type="ECO:0000256" key="1">
    <source>
        <dbReference type="ARBA" id="ARBA00003989"/>
    </source>
</evidence>
<evidence type="ECO:0000313" key="6">
    <source>
        <dbReference type="Proteomes" id="UP000239800"/>
    </source>
</evidence>
<dbReference type="Proteomes" id="UP000239800">
    <property type="component" value="Unassembled WGS sequence"/>
</dbReference>
<proteinExistence type="predicted"/>
<comment type="function">
    <text evidence="1">May be involved in the biogenesis of curli organelles.</text>
</comment>
<dbReference type="AlphaFoldDB" id="A0A2S7KMI4"/>
<evidence type="ECO:0000256" key="3">
    <source>
        <dbReference type="ARBA" id="ARBA00022729"/>
    </source>
</evidence>
<name>A0A2S7KMI4_9FLAO</name>
<keyword evidence="6" id="KW-1185">Reference proteome</keyword>
<evidence type="ECO:0000313" key="5">
    <source>
        <dbReference type="EMBL" id="PQB03811.1"/>
    </source>
</evidence>
<dbReference type="OrthoDB" id="1524955at2"/>
<feature type="chain" id="PRO_5015777546" description="Curli production assembly/transport component CsgE" evidence="4">
    <location>
        <begin position="22"/>
        <end position="251"/>
    </location>
</feature>
<reference evidence="5 6" key="1">
    <citation type="submission" date="2016-11" db="EMBL/GenBank/DDBJ databases">
        <title>Trade-off between light-utilization and light-protection in marine flavobacteria.</title>
        <authorList>
            <person name="Kumagai Y."/>
        </authorList>
    </citation>
    <scope>NUCLEOTIDE SEQUENCE [LARGE SCALE GENOMIC DNA]</scope>
    <source>
        <strain evidence="5 6">NBRC 107741</strain>
    </source>
</reference>
<dbReference type="EMBL" id="MQUB01000001">
    <property type="protein sequence ID" value="PQB03811.1"/>
    <property type="molecule type" value="Genomic_DNA"/>
</dbReference>
<keyword evidence="3 4" id="KW-0732">Signal</keyword>
<protein>
    <recommendedName>
        <fullName evidence="2">Curli production assembly/transport component CsgE</fullName>
    </recommendedName>
</protein>